<name>A0AB34JJI2_PRYPA</name>
<evidence type="ECO:0000313" key="3">
    <source>
        <dbReference type="Proteomes" id="UP001515480"/>
    </source>
</evidence>
<evidence type="ECO:0000256" key="1">
    <source>
        <dbReference type="SAM" id="MobiDB-lite"/>
    </source>
</evidence>
<feature type="region of interest" description="Disordered" evidence="1">
    <location>
        <begin position="173"/>
        <end position="193"/>
    </location>
</feature>
<sequence length="278" mass="31663">MHAVMPKQMLRSTHFSPDARIFDEDMIPRAALAAKKEVVQAKRPDIIGVSKPTWNASTQSEGMRRFPDRPMMRQLSQFDSIKRADYNFRAETLDWRDKRLYEPKPNKFQVNRRTLGRGAPMLDAPPALSRTEFAVHPAIASKPQWDSTVGWSKTGDEGDYLRVNRERNKRIEEETQAHKEWSRRHPAKKHHESLIERELRSQQEKRGAKAQARADAETAKLMGLPPGSAFRSGTWAAHNTLAASSREAPALSEADKRALDVTQQVPVRQMTTWSLGGF</sequence>
<comment type="caution">
    <text evidence="2">The sequence shown here is derived from an EMBL/GenBank/DDBJ whole genome shotgun (WGS) entry which is preliminary data.</text>
</comment>
<feature type="compositionally biased region" description="Basic residues" evidence="1">
    <location>
        <begin position="181"/>
        <end position="191"/>
    </location>
</feature>
<organism evidence="2 3">
    <name type="scientific">Prymnesium parvum</name>
    <name type="common">Toxic golden alga</name>
    <dbReference type="NCBI Taxonomy" id="97485"/>
    <lineage>
        <taxon>Eukaryota</taxon>
        <taxon>Haptista</taxon>
        <taxon>Haptophyta</taxon>
        <taxon>Prymnesiophyceae</taxon>
        <taxon>Prymnesiales</taxon>
        <taxon>Prymnesiaceae</taxon>
        <taxon>Prymnesium</taxon>
    </lineage>
</organism>
<evidence type="ECO:0000313" key="2">
    <source>
        <dbReference type="EMBL" id="KAL1521763.1"/>
    </source>
</evidence>
<dbReference type="AlphaFoldDB" id="A0AB34JJI2"/>
<dbReference type="Proteomes" id="UP001515480">
    <property type="component" value="Unassembled WGS sequence"/>
</dbReference>
<accession>A0AB34JJI2</accession>
<gene>
    <name evidence="2" type="ORF">AB1Y20_021417</name>
</gene>
<keyword evidence="3" id="KW-1185">Reference proteome</keyword>
<protein>
    <submittedName>
        <fullName evidence="2">Uncharacterized protein</fullName>
    </submittedName>
</protein>
<reference evidence="2 3" key="1">
    <citation type="journal article" date="2024" name="Science">
        <title>Giant polyketide synthase enzymes in the biosynthesis of giant marine polyether toxins.</title>
        <authorList>
            <person name="Fallon T.R."/>
            <person name="Shende V.V."/>
            <person name="Wierzbicki I.H."/>
            <person name="Pendleton A.L."/>
            <person name="Watervoot N.F."/>
            <person name="Auber R.P."/>
            <person name="Gonzalez D.J."/>
            <person name="Wisecaver J.H."/>
            <person name="Moore B.S."/>
        </authorList>
    </citation>
    <scope>NUCLEOTIDE SEQUENCE [LARGE SCALE GENOMIC DNA]</scope>
    <source>
        <strain evidence="2 3">12B1</strain>
    </source>
</reference>
<dbReference type="EMBL" id="JBGBPQ010000007">
    <property type="protein sequence ID" value="KAL1521763.1"/>
    <property type="molecule type" value="Genomic_DNA"/>
</dbReference>
<proteinExistence type="predicted"/>